<dbReference type="AlphaFoldDB" id="A0A9N9SQS1"/>
<dbReference type="EMBL" id="OU898276">
    <property type="protein sequence ID" value="CAG9826077.1"/>
    <property type="molecule type" value="Genomic_DNA"/>
</dbReference>
<dbReference type="InterPro" id="IPR012337">
    <property type="entry name" value="RNaseH-like_sf"/>
</dbReference>
<feature type="domain" description="BED-type" evidence="11">
    <location>
        <begin position="41"/>
        <end position="93"/>
    </location>
</feature>
<evidence type="ECO:0000256" key="7">
    <source>
        <dbReference type="ARBA" id="ARBA00023163"/>
    </source>
</evidence>
<dbReference type="InterPro" id="IPR008906">
    <property type="entry name" value="HATC_C_dom"/>
</dbReference>
<protein>
    <recommendedName>
        <fullName evidence="11">BED-type domain-containing protein</fullName>
    </recommendedName>
</protein>
<evidence type="ECO:0000313" key="12">
    <source>
        <dbReference type="EMBL" id="CAG9826077.1"/>
    </source>
</evidence>
<dbReference type="OrthoDB" id="3062869at2759"/>
<dbReference type="InterPro" id="IPR003656">
    <property type="entry name" value="Znf_BED"/>
</dbReference>
<keyword evidence="6" id="KW-0238">DNA-binding</keyword>
<keyword evidence="13" id="KW-1185">Reference proteome</keyword>
<evidence type="ECO:0000313" key="13">
    <source>
        <dbReference type="Proteomes" id="UP001153709"/>
    </source>
</evidence>
<keyword evidence="3 9" id="KW-0863">Zinc-finger</keyword>
<feature type="region of interest" description="Disordered" evidence="10">
    <location>
        <begin position="1"/>
        <end position="38"/>
    </location>
</feature>
<sequence length="699" mass="79953">MDKFLISTKRKSNVSDRPESEESDQGSSSTSVSSTPQRKRQKMSLVWNYFTKSLLDKKFAKCCTCGREYKTSGNTTNLTDHLKRFHPNLNKPLLETSGEDEIGKENYARSNVRSISPFFRREQEYDANSQRKKELDKALAMMLATDFQPFSIVKDSGFIKFVQLLDPRYVLPSPDTLKNTVLKNLYDDGVKKLTTILNEIKYVGLTTDIWTSSANESYICLTCHFINKDWEIKKAVLKTKVMDTNNTSENIADCIRKILDEYKISDKVSCIVTDNAANMIKACDLLRKKHLPCFSHTLNLVVQDNLKKPITADVLKKCKEVVTYFKSSCVAYKKYIEEQNQLWKGTTNEGKTPYKFLQEVPTRWNSVYYMIKRILLISDAINNTLLKQRNAPGPFSVDELSVLGDLEKILYIFEDATEKVSGEKYITVSLIVPLAFGIYNYLTSLQLNTEIGQEFYTGVIDSVRRRLFNFETRSIPKITALLDPRFKKDGFRTTENANQAANLLEEEMAAIISGNRKNTQEENVPNNSSSSTVTSSSSVIFNFLDKKNKDKATNVKADAIIQKRQYLERPNLSGDTDPLLFWKVNGREFEPMQELVQKYYCIPGSSVESERNFSTAGLILNDRRSRLKSKLSLQPSKFVTQFTANKWSGDQDIHKDTLKPNSGHNQKALPTVTLQRLDTTIEKVVLNPDKQIRYNKRTE</sequence>
<proteinExistence type="predicted"/>
<dbReference type="InterPro" id="IPR052035">
    <property type="entry name" value="ZnF_BED_domain_contain"/>
</dbReference>
<keyword evidence="5" id="KW-0805">Transcription regulation</keyword>
<dbReference type="GO" id="GO:0046983">
    <property type="term" value="F:protein dimerization activity"/>
    <property type="evidence" value="ECO:0007669"/>
    <property type="project" value="InterPro"/>
</dbReference>
<dbReference type="SUPFAM" id="SSF57667">
    <property type="entry name" value="beta-beta-alpha zinc fingers"/>
    <property type="match status" value="1"/>
</dbReference>
<dbReference type="SUPFAM" id="SSF140996">
    <property type="entry name" value="Hermes dimerisation domain"/>
    <property type="match status" value="1"/>
</dbReference>
<evidence type="ECO:0000256" key="3">
    <source>
        <dbReference type="ARBA" id="ARBA00022771"/>
    </source>
</evidence>
<keyword evidence="4" id="KW-0862">Zinc</keyword>
<dbReference type="PROSITE" id="PS50808">
    <property type="entry name" value="ZF_BED"/>
    <property type="match status" value="1"/>
</dbReference>
<evidence type="ECO:0000256" key="6">
    <source>
        <dbReference type="ARBA" id="ARBA00023125"/>
    </source>
</evidence>
<accession>A0A9N9SQS1</accession>
<dbReference type="GO" id="GO:0008270">
    <property type="term" value="F:zinc ion binding"/>
    <property type="evidence" value="ECO:0007669"/>
    <property type="project" value="UniProtKB-KW"/>
</dbReference>
<dbReference type="SMART" id="SM00614">
    <property type="entry name" value="ZnF_BED"/>
    <property type="match status" value="1"/>
</dbReference>
<reference evidence="12" key="1">
    <citation type="submission" date="2022-01" db="EMBL/GenBank/DDBJ databases">
        <authorList>
            <person name="King R."/>
        </authorList>
    </citation>
    <scope>NUCLEOTIDE SEQUENCE</scope>
</reference>
<evidence type="ECO:0000256" key="2">
    <source>
        <dbReference type="ARBA" id="ARBA00022723"/>
    </source>
</evidence>
<dbReference type="Pfam" id="PF05699">
    <property type="entry name" value="Dimer_Tnp_hAT"/>
    <property type="match status" value="1"/>
</dbReference>
<dbReference type="SUPFAM" id="SSF53098">
    <property type="entry name" value="Ribonuclease H-like"/>
    <property type="match status" value="1"/>
</dbReference>
<gene>
    <name evidence="12" type="ORF">DIABBA_LOCUS223</name>
</gene>
<dbReference type="Proteomes" id="UP001153709">
    <property type="component" value="Chromosome 1"/>
</dbReference>
<evidence type="ECO:0000256" key="10">
    <source>
        <dbReference type="SAM" id="MobiDB-lite"/>
    </source>
</evidence>
<evidence type="ECO:0000256" key="5">
    <source>
        <dbReference type="ARBA" id="ARBA00023015"/>
    </source>
</evidence>
<dbReference type="Pfam" id="PF02892">
    <property type="entry name" value="zf-BED"/>
    <property type="match status" value="1"/>
</dbReference>
<dbReference type="PANTHER" id="PTHR46481:SF10">
    <property type="entry name" value="ZINC FINGER BED DOMAIN-CONTAINING PROTEIN 39"/>
    <property type="match status" value="1"/>
</dbReference>
<evidence type="ECO:0000256" key="1">
    <source>
        <dbReference type="ARBA" id="ARBA00004123"/>
    </source>
</evidence>
<organism evidence="12 13">
    <name type="scientific">Diabrotica balteata</name>
    <name type="common">Banded cucumber beetle</name>
    <dbReference type="NCBI Taxonomy" id="107213"/>
    <lineage>
        <taxon>Eukaryota</taxon>
        <taxon>Metazoa</taxon>
        <taxon>Ecdysozoa</taxon>
        <taxon>Arthropoda</taxon>
        <taxon>Hexapoda</taxon>
        <taxon>Insecta</taxon>
        <taxon>Pterygota</taxon>
        <taxon>Neoptera</taxon>
        <taxon>Endopterygota</taxon>
        <taxon>Coleoptera</taxon>
        <taxon>Polyphaga</taxon>
        <taxon>Cucujiformia</taxon>
        <taxon>Chrysomeloidea</taxon>
        <taxon>Chrysomelidae</taxon>
        <taxon>Galerucinae</taxon>
        <taxon>Diabroticina</taxon>
        <taxon>Diabroticites</taxon>
        <taxon>Diabrotica</taxon>
    </lineage>
</organism>
<keyword evidence="2" id="KW-0479">Metal-binding</keyword>
<dbReference type="GO" id="GO:0005634">
    <property type="term" value="C:nucleus"/>
    <property type="evidence" value="ECO:0007669"/>
    <property type="project" value="UniProtKB-SubCell"/>
</dbReference>
<evidence type="ECO:0000256" key="8">
    <source>
        <dbReference type="ARBA" id="ARBA00023242"/>
    </source>
</evidence>
<evidence type="ECO:0000256" key="9">
    <source>
        <dbReference type="PROSITE-ProRule" id="PRU00027"/>
    </source>
</evidence>
<dbReference type="GO" id="GO:0009791">
    <property type="term" value="P:post-embryonic development"/>
    <property type="evidence" value="ECO:0007669"/>
    <property type="project" value="UniProtKB-ARBA"/>
</dbReference>
<dbReference type="Gene3D" id="1.10.10.1070">
    <property type="entry name" value="Zinc finger, BED domain-containing"/>
    <property type="match status" value="1"/>
</dbReference>
<evidence type="ECO:0000259" key="11">
    <source>
        <dbReference type="PROSITE" id="PS50808"/>
    </source>
</evidence>
<name>A0A9N9SQS1_DIABA</name>
<comment type="subcellular location">
    <subcellularLocation>
        <location evidence="1">Nucleus</location>
    </subcellularLocation>
</comment>
<dbReference type="InterPro" id="IPR036236">
    <property type="entry name" value="Znf_C2H2_sf"/>
</dbReference>
<dbReference type="GO" id="GO:0003677">
    <property type="term" value="F:DNA binding"/>
    <property type="evidence" value="ECO:0007669"/>
    <property type="project" value="UniProtKB-KW"/>
</dbReference>
<dbReference type="PANTHER" id="PTHR46481">
    <property type="entry name" value="ZINC FINGER BED DOMAIN-CONTAINING PROTEIN 4"/>
    <property type="match status" value="1"/>
</dbReference>
<evidence type="ECO:0000256" key="4">
    <source>
        <dbReference type="ARBA" id="ARBA00022833"/>
    </source>
</evidence>
<keyword evidence="7" id="KW-0804">Transcription</keyword>
<keyword evidence="8" id="KW-0539">Nucleus</keyword>
<feature type="compositionally biased region" description="Low complexity" evidence="10">
    <location>
        <begin position="25"/>
        <end position="34"/>
    </location>
</feature>